<dbReference type="GO" id="GO:0003824">
    <property type="term" value="F:catalytic activity"/>
    <property type="evidence" value="ECO:0007669"/>
    <property type="project" value="InterPro"/>
</dbReference>
<comment type="caution">
    <text evidence="2">The sequence shown here is derived from an EMBL/GenBank/DDBJ whole genome shotgun (WGS) entry which is preliminary data.</text>
</comment>
<evidence type="ECO:0000313" key="3">
    <source>
        <dbReference type="Proteomes" id="UP000821853"/>
    </source>
</evidence>
<dbReference type="InterPro" id="IPR005135">
    <property type="entry name" value="Endo/exonuclease/phosphatase"/>
</dbReference>
<dbReference type="PANTHER" id="PTHR33273">
    <property type="entry name" value="DOMAIN-CONTAINING PROTEIN, PUTATIVE-RELATED"/>
    <property type="match status" value="1"/>
</dbReference>
<keyword evidence="3" id="KW-1185">Reference proteome</keyword>
<evidence type="ECO:0000313" key="2">
    <source>
        <dbReference type="EMBL" id="KAH9375469.1"/>
    </source>
</evidence>
<accession>A0A9J6GJ00</accession>
<feature type="domain" description="Endonuclease/exonuclease/phosphatase" evidence="1">
    <location>
        <begin position="123"/>
        <end position="245"/>
    </location>
</feature>
<protein>
    <recommendedName>
        <fullName evidence="1">Endonuclease/exonuclease/phosphatase domain-containing protein</fullName>
    </recommendedName>
</protein>
<name>A0A9J6GJ00_HAELO</name>
<dbReference type="OMA" id="STICIAR"/>
<dbReference type="SUPFAM" id="SSF56219">
    <property type="entry name" value="DNase I-like"/>
    <property type="match status" value="1"/>
</dbReference>
<sequence>MALYPSCNRGSGHDWGDEAKAATVIQWNCRSLRRKKANLILCLGLNQQNSPAVIALQEVNGPIAKLPGYEGYGPANDPKGRALTAVYVRRTIVHTQLDTDSWCSPNTNVTGCRVQLSPQRTVLVFSVYIKPENSRTKLENPLPDTSFVAHFQKLYPQDLVLVCGDFNSKHTAWNYATCSRRGRKVMEDADHLGLSLLNLPHVYTRIGQTSRQADTTPDLTWTSRPQLCTWKVLEDPMGSDHLPIVVTIKTGSKKSGRGAQVKRHCCVTHWDRYTDILNTLPMTANVSELTQAMTEAKRKATKALSVPEDHRIWTGT</sequence>
<organism evidence="2 3">
    <name type="scientific">Haemaphysalis longicornis</name>
    <name type="common">Bush tick</name>
    <dbReference type="NCBI Taxonomy" id="44386"/>
    <lineage>
        <taxon>Eukaryota</taxon>
        <taxon>Metazoa</taxon>
        <taxon>Ecdysozoa</taxon>
        <taxon>Arthropoda</taxon>
        <taxon>Chelicerata</taxon>
        <taxon>Arachnida</taxon>
        <taxon>Acari</taxon>
        <taxon>Parasitiformes</taxon>
        <taxon>Ixodida</taxon>
        <taxon>Ixodoidea</taxon>
        <taxon>Ixodidae</taxon>
        <taxon>Haemaphysalinae</taxon>
        <taxon>Haemaphysalis</taxon>
    </lineage>
</organism>
<dbReference type="OrthoDB" id="6488267at2759"/>
<dbReference type="EMBL" id="JABSTR010000007">
    <property type="protein sequence ID" value="KAH9375469.1"/>
    <property type="molecule type" value="Genomic_DNA"/>
</dbReference>
<dbReference type="Pfam" id="PF14529">
    <property type="entry name" value="Exo_endo_phos_2"/>
    <property type="match status" value="1"/>
</dbReference>
<proteinExistence type="predicted"/>
<evidence type="ECO:0000259" key="1">
    <source>
        <dbReference type="Pfam" id="PF14529"/>
    </source>
</evidence>
<reference evidence="2 3" key="1">
    <citation type="journal article" date="2020" name="Cell">
        <title>Large-Scale Comparative Analyses of Tick Genomes Elucidate Their Genetic Diversity and Vector Capacities.</title>
        <authorList>
            <consortium name="Tick Genome and Microbiome Consortium (TIGMIC)"/>
            <person name="Jia N."/>
            <person name="Wang J."/>
            <person name="Shi W."/>
            <person name="Du L."/>
            <person name="Sun Y."/>
            <person name="Zhan W."/>
            <person name="Jiang J.F."/>
            <person name="Wang Q."/>
            <person name="Zhang B."/>
            <person name="Ji P."/>
            <person name="Bell-Sakyi L."/>
            <person name="Cui X.M."/>
            <person name="Yuan T.T."/>
            <person name="Jiang B.G."/>
            <person name="Yang W.F."/>
            <person name="Lam T.T."/>
            <person name="Chang Q.C."/>
            <person name="Ding S.J."/>
            <person name="Wang X.J."/>
            <person name="Zhu J.G."/>
            <person name="Ruan X.D."/>
            <person name="Zhao L."/>
            <person name="Wei J.T."/>
            <person name="Ye R.Z."/>
            <person name="Que T.C."/>
            <person name="Du C.H."/>
            <person name="Zhou Y.H."/>
            <person name="Cheng J.X."/>
            <person name="Dai P.F."/>
            <person name="Guo W.B."/>
            <person name="Han X.H."/>
            <person name="Huang E.J."/>
            <person name="Li L.F."/>
            <person name="Wei W."/>
            <person name="Gao Y.C."/>
            <person name="Liu J.Z."/>
            <person name="Shao H.Z."/>
            <person name="Wang X."/>
            <person name="Wang C.C."/>
            <person name="Yang T.C."/>
            <person name="Huo Q.B."/>
            <person name="Li W."/>
            <person name="Chen H.Y."/>
            <person name="Chen S.E."/>
            <person name="Zhou L.G."/>
            <person name="Ni X.B."/>
            <person name="Tian J.H."/>
            <person name="Sheng Y."/>
            <person name="Liu T."/>
            <person name="Pan Y.S."/>
            <person name="Xia L.Y."/>
            <person name="Li J."/>
            <person name="Zhao F."/>
            <person name="Cao W.C."/>
        </authorList>
    </citation>
    <scope>NUCLEOTIDE SEQUENCE [LARGE SCALE GENOMIC DNA]</scope>
    <source>
        <strain evidence="2">HaeL-2018</strain>
    </source>
</reference>
<dbReference type="AlphaFoldDB" id="A0A9J6GJ00"/>
<dbReference type="VEuPathDB" id="VectorBase:HLOH_046076"/>
<dbReference type="PANTHER" id="PTHR33273:SF4">
    <property type="entry name" value="ENDONUCLEASE_EXONUCLEASE_PHOSPHATASE DOMAIN-CONTAINING PROTEIN"/>
    <property type="match status" value="1"/>
</dbReference>
<gene>
    <name evidence="2" type="ORF">HPB48_008508</name>
</gene>
<dbReference type="Proteomes" id="UP000821853">
    <property type="component" value="Chromosome 5"/>
</dbReference>
<dbReference type="InterPro" id="IPR036691">
    <property type="entry name" value="Endo/exonu/phosph_ase_sf"/>
</dbReference>
<dbReference type="Gene3D" id="3.60.10.10">
    <property type="entry name" value="Endonuclease/exonuclease/phosphatase"/>
    <property type="match status" value="1"/>
</dbReference>